<dbReference type="Proteomes" id="UP000619479">
    <property type="component" value="Unassembled WGS sequence"/>
</dbReference>
<gene>
    <name evidence="2" type="ORF">Acy02nite_31710</name>
</gene>
<evidence type="ECO:0000313" key="3">
    <source>
        <dbReference type="Proteomes" id="UP000619479"/>
    </source>
</evidence>
<protein>
    <submittedName>
        <fullName evidence="2">Uncharacterized protein</fullName>
    </submittedName>
</protein>
<reference evidence="2" key="1">
    <citation type="submission" date="2021-01" db="EMBL/GenBank/DDBJ databases">
        <title>Whole genome shotgun sequence of Actinoplanes cyaneus NBRC 14990.</title>
        <authorList>
            <person name="Komaki H."/>
            <person name="Tamura T."/>
        </authorList>
    </citation>
    <scope>NUCLEOTIDE SEQUENCE</scope>
    <source>
        <strain evidence="2">NBRC 14990</strain>
    </source>
</reference>
<comment type="caution">
    <text evidence="2">The sequence shown here is derived from an EMBL/GenBank/DDBJ whole genome shotgun (WGS) entry which is preliminary data.</text>
</comment>
<feature type="region of interest" description="Disordered" evidence="1">
    <location>
        <begin position="89"/>
        <end position="149"/>
    </location>
</feature>
<name>A0A919INL3_9ACTN</name>
<dbReference type="AlphaFoldDB" id="A0A919INL3"/>
<keyword evidence="3" id="KW-1185">Reference proteome</keyword>
<evidence type="ECO:0000313" key="2">
    <source>
        <dbReference type="EMBL" id="GID65290.1"/>
    </source>
</evidence>
<evidence type="ECO:0000256" key="1">
    <source>
        <dbReference type="SAM" id="MobiDB-lite"/>
    </source>
</evidence>
<dbReference type="EMBL" id="BOMH01000024">
    <property type="protein sequence ID" value="GID65290.1"/>
    <property type="molecule type" value="Genomic_DNA"/>
</dbReference>
<proteinExistence type="predicted"/>
<organism evidence="2 3">
    <name type="scientific">Actinoplanes cyaneus</name>
    <dbReference type="NCBI Taxonomy" id="52696"/>
    <lineage>
        <taxon>Bacteria</taxon>
        <taxon>Bacillati</taxon>
        <taxon>Actinomycetota</taxon>
        <taxon>Actinomycetes</taxon>
        <taxon>Micromonosporales</taxon>
        <taxon>Micromonosporaceae</taxon>
        <taxon>Actinoplanes</taxon>
    </lineage>
</organism>
<sequence>MSGTPPLARVTGSVTAVVIRAILEIQHFGTPAGRPSSHARTDVTAEMFAGARRWCRGARGRLFIHAYALAFGGVQGGCRGALRACSGHTRRDAHGRTGKGILIPRRAQAGRVAQGGRKKPGSAGRPARAQGGQEAQPPETTQLTSSAKTLAASKVCTPPWLAT</sequence>
<accession>A0A919INL3</accession>
<feature type="compositionally biased region" description="Polar residues" evidence="1">
    <location>
        <begin position="138"/>
        <end position="148"/>
    </location>
</feature>